<dbReference type="OrthoDB" id="5866484at2759"/>
<dbReference type="PANTHER" id="PTHR12632">
    <property type="entry name" value="TRANSCRIPTION FACTOR NF-Y ALPHA-RELATED"/>
    <property type="match status" value="1"/>
</dbReference>
<dbReference type="GO" id="GO:0005634">
    <property type="term" value="C:nucleus"/>
    <property type="evidence" value="ECO:0007669"/>
    <property type="project" value="UniProtKB-SubCell"/>
</dbReference>
<sequence>MAQYVPWYLKRSPPVFCWPCLPVYTGIWPGRKCVLIIGGCLFAIGIMILLCLLLLCIAIECAAVSAGLLPLAIILILVGILLFHCGWAANLLDYGGKVPTDEIYHKRTTRGVSEADDDGEDDEELVGVEKLEPQQPQQPIRQGFWQFEQTDSWQNVTNPYPIQHTLKPVLDRLPPPPFLAFRRHSCDWSHCFDPSTNRLVVLVIFSELSRVENGTPGPATYPIMNAHYESAHPSTSSTMTTGRFVAVSSDEPKAKKMKQESMVQQYHSLITVPDTCMDNQPQFVFAMSSPDQQYQQVQLIELPEGCHLPGMDGMAPFTGHDKMLVFTNVSNVEKKEDDSPICVNPKQYHRIMKRRAIRAKLEMEGRIPKERRKYLHESRHNHAVKRVRGEGGKFNSGNNGGKRPDSNASSGNESTTSPKKSQINDLGSNGNH</sequence>
<evidence type="ECO:0000256" key="7">
    <source>
        <dbReference type="SAM" id="MobiDB-lite"/>
    </source>
</evidence>
<feature type="transmembrane region" description="Helical" evidence="8">
    <location>
        <begin position="68"/>
        <end position="89"/>
    </location>
</feature>
<comment type="similarity">
    <text evidence="6">Belongs to the NFYA/HAP2 subunit family.</text>
</comment>
<evidence type="ECO:0000313" key="10">
    <source>
        <dbReference type="Proteomes" id="UP000659654"/>
    </source>
</evidence>
<dbReference type="GO" id="GO:0003677">
    <property type="term" value="F:DNA binding"/>
    <property type="evidence" value="ECO:0007669"/>
    <property type="project" value="UniProtKB-KW"/>
</dbReference>
<evidence type="ECO:0000313" key="9">
    <source>
        <dbReference type="EMBL" id="CAD5231979.1"/>
    </source>
</evidence>
<dbReference type="SMART" id="SM00521">
    <property type="entry name" value="CBF"/>
    <property type="match status" value="1"/>
</dbReference>
<keyword evidence="3 6" id="KW-0238">DNA-binding</keyword>
<keyword evidence="4 6" id="KW-0804">Transcription</keyword>
<dbReference type="Pfam" id="PF02045">
    <property type="entry name" value="CBFB_NFYA"/>
    <property type="match status" value="1"/>
</dbReference>
<comment type="subunit">
    <text evidence="6">Heterotrimer.</text>
</comment>
<dbReference type="SMR" id="A0A7I8X7N0"/>
<feature type="transmembrane region" description="Helical" evidence="8">
    <location>
        <begin position="34"/>
        <end position="56"/>
    </location>
</feature>
<evidence type="ECO:0000256" key="2">
    <source>
        <dbReference type="ARBA" id="ARBA00023015"/>
    </source>
</evidence>
<evidence type="ECO:0000256" key="8">
    <source>
        <dbReference type="SAM" id="Phobius"/>
    </source>
</evidence>
<evidence type="ECO:0000256" key="6">
    <source>
        <dbReference type="RuleBase" id="RU367155"/>
    </source>
</evidence>
<dbReference type="EMBL" id="CAJFDI010000005">
    <property type="protein sequence ID" value="CAD5231979.1"/>
    <property type="molecule type" value="Genomic_DNA"/>
</dbReference>
<dbReference type="Proteomes" id="UP000582659">
    <property type="component" value="Unassembled WGS sequence"/>
</dbReference>
<evidence type="ECO:0000256" key="4">
    <source>
        <dbReference type="ARBA" id="ARBA00023163"/>
    </source>
</evidence>
<dbReference type="EMBL" id="CAJFCV020000005">
    <property type="protein sequence ID" value="CAG9123663.1"/>
    <property type="molecule type" value="Genomic_DNA"/>
</dbReference>
<comment type="caution">
    <text evidence="9">The sequence shown here is derived from an EMBL/GenBank/DDBJ whole genome shotgun (WGS) entry which is preliminary data.</text>
</comment>
<dbReference type="PROSITE" id="PS51152">
    <property type="entry name" value="NFYA_HAP2_2"/>
    <property type="match status" value="1"/>
</dbReference>
<protein>
    <recommendedName>
        <fullName evidence="6">Nuclear transcription factor Y subunit</fullName>
    </recommendedName>
</protein>
<gene>
    <name evidence="9" type="ORF">BXYJ_LOCUS12070</name>
</gene>
<name>A0A7I8X7N0_BURXY</name>
<evidence type="ECO:0000256" key="3">
    <source>
        <dbReference type="ARBA" id="ARBA00023125"/>
    </source>
</evidence>
<dbReference type="GO" id="GO:0003700">
    <property type="term" value="F:DNA-binding transcription factor activity"/>
    <property type="evidence" value="ECO:0007669"/>
    <property type="project" value="UniProtKB-UniRule"/>
</dbReference>
<keyword evidence="8" id="KW-0812">Transmembrane</keyword>
<evidence type="ECO:0000256" key="1">
    <source>
        <dbReference type="ARBA" id="ARBA00004123"/>
    </source>
</evidence>
<comment type="subcellular location">
    <subcellularLocation>
        <location evidence="1 6">Nucleus</location>
    </subcellularLocation>
</comment>
<dbReference type="AlphaFoldDB" id="A0A7I8X7N0"/>
<dbReference type="InterPro" id="IPR001289">
    <property type="entry name" value="NFYA"/>
</dbReference>
<feature type="compositionally biased region" description="Polar residues" evidence="7">
    <location>
        <begin position="406"/>
        <end position="432"/>
    </location>
</feature>
<keyword evidence="10" id="KW-1185">Reference proteome</keyword>
<reference evidence="9" key="1">
    <citation type="submission" date="2020-09" db="EMBL/GenBank/DDBJ databases">
        <authorList>
            <person name="Kikuchi T."/>
        </authorList>
    </citation>
    <scope>NUCLEOTIDE SEQUENCE</scope>
    <source>
        <strain evidence="9">Ka4C1</strain>
    </source>
</reference>
<accession>A0A7I8X7N0</accession>
<proteinExistence type="inferred from homology"/>
<organism evidence="9 10">
    <name type="scientific">Bursaphelenchus xylophilus</name>
    <name type="common">Pinewood nematode worm</name>
    <name type="synonym">Aphelenchoides xylophilus</name>
    <dbReference type="NCBI Taxonomy" id="6326"/>
    <lineage>
        <taxon>Eukaryota</taxon>
        <taxon>Metazoa</taxon>
        <taxon>Ecdysozoa</taxon>
        <taxon>Nematoda</taxon>
        <taxon>Chromadorea</taxon>
        <taxon>Rhabditida</taxon>
        <taxon>Tylenchina</taxon>
        <taxon>Tylenchomorpha</taxon>
        <taxon>Aphelenchoidea</taxon>
        <taxon>Aphelenchoididae</taxon>
        <taxon>Bursaphelenchus</taxon>
    </lineage>
</organism>
<comment type="function">
    <text evidence="6">Component of the sequence-specific heterotrimeric transcription factor (NF-Y) which specifically recognizes a 5'-CCAAT-3' box motif found in the promoters of its target genes.</text>
</comment>
<feature type="region of interest" description="Disordered" evidence="7">
    <location>
        <begin position="371"/>
        <end position="432"/>
    </location>
</feature>
<keyword evidence="8" id="KW-0472">Membrane</keyword>
<keyword evidence="8" id="KW-1133">Transmembrane helix</keyword>
<evidence type="ECO:0000256" key="5">
    <source>
        <dbReference type="ARBA" id="ARBA00023242"/>
    </source>
</evidence>
<dbReference type="PRINTS" id="PR00616">
    <property type="entry name" value="CCAATSUBUNTB"/>
</dbReference>
<dbReference type="Gene3D" id="6.10.250.2430">
    <property type="match status" value="1"/>
</dbReference>
<dbReference type="Proteomes" id="UP000659654">
    <property type="component" value="Unassembled WGS sequence"/>
</dbReference>
<keyword evidence="5 6" id="KW-0539">Nucleus</keyword>
<keyword evidence="2 6" id="KW-0805">Transcription regulation</keyword>